<proteinExistence type="predicted"/>
<dbReference type="SUPFAM" id="SSF51905">
    <property type="entry name" value="FAD/NAD(P)-binding domain"/>
    <property type="match status" value="1"/>
</dbReference>
<name>A0A2X0IGD6_9ACTN</name>
<dbReference type="Gene3D" id="3.50.50.60">
    <property type="entry name" value="FAD/NAD(P)-binding domain"/>
    <property type="match status" value="2"/>
</dbReference>
<dbReference type="InterPro" id="IPR036188">
    <property type="entry name" value="FAD/NAD-bd_sf"/>
</dbReference>
<dbReference type="NCBIfam" id="NF010584">
    <property type="entry name" value="PRK13977.1"/>
    <property type="match status" value="1"/>
</dbReference>
<dbReference type="Proteomes" id="UP000248889">
    <property type="component" value="Unassembled WGS sequence"/>
</dbReference>
<dbReference type="AlphaFoldDB" id="A0A2X0IGD6"/>
<dbReference type="EC" id="4.2.1.53" evidence="1"/>
<dbReference type="InterPro" id="IPR010354">
    <property type="entry name" value="Oleate_hydratase"/>
</dbReference>
<dbReference type="PANTHER" id="PTHR37417">
    <property type="entry name" value="67 KDA MYOSIN-CROSS-REACTIVE ANTIGEN FAMILY PROTEIN (AFU_ORTHOLOGUE AFUA_5G09970)"/>
    <property type="match status" value="1"/>
</dbReference>
<comment type="caution">
    <text evidence="1">The sequence shown here is derived from an EMBL/GenBank/DDBJ whole genome shotgun (WGS) entry which is preliminary data.</text>
</comment>
<dbReference type="PANTHER" id="PTHR37417:SF2">
    <property type="entry name" value="67 KDA MYOSIN-CROSS-REACTIVE ANTIGEN FAMILY PROTEIN (AFU_ORTHOLOGUE AFUA_5G09970)"/>
    <property type="match status" value="1"/>
</dbReference>
<reference evidence="1 2" key="1">
    <citation type="submission" date="2018-06" db="EMBL/GenBank/DDBJ databases">
        <title>Streptacidiphilus pinicola sp. nov., isolated from pine grove soil.</title>
        <authorList>
            <person name="Roh S.G."/>
            <person name="Park S."/>
            <person name="Kim M.-K."/>
            <person name="Yun B.-R."/>
            <person name="Park J."/>
            <person name="Kim M.J."/>
            <person name="Kim Y.S."/>
            <person name="Kim S.B."/>
        </authorList>
    </citation>
    <scope>NUCLEOTIDE SEQUENCE [LARGE SCALE GENOMIC DNA]</scope>
    <source>
        <strain evidence="1 2">MMS16-CNU450</strain>
    </source>
</reference>
<accession>A0A2X0IGD6</accession>
<dbReference type="GO" id="GO:0006631">
    <property type="term" value="P:fatty acid metabolic process"/>
    <property type="evidence" value="ECO:0007669"/>
    <property type="project" value="InterPro"/>
</dbReference>
<evidence type="ECO:0000313" key="1">
    <source>
        <dbReference type="EMBL" id="RAG83597.1"/>
    </source>
</evidence>
<sequence length="522" mass="58050">MAKAYLVGSGIASLSAAALLIREGNFAGSDIVILEEQDRLGGSLDAAGSPETGYTMRGGRMFEIHFECTYDMLSTIPSLDDPSKSATEDTFAFHEDFAWDDHARLVDAAGNIVDSHSMGFSERDRLELVKCASTPEHLLDGKRITDLFSEEFFHTNFWWMWCTTFAFEPWHSAIEFRRYVNRFVHLFKTFDSMSGIYRTRFNQYDSIVRPLLAWLTDQGVTIQQGTTVTDIALADGKALTATAITWNRGGVSEQVTLGDGDLVMVTNGSMTANSTTATTDAVPALDASGSSGAWKLWETLAAKRPGELGDPKVFNSSIPDSTWESFTVTTKDPTFFELMEKFSGSEAGKGGLITFKDSSWLLTIVLNHQPHFHEQPEDTFVWWGYALFPDKVGDYVNKPMRECTSREILQEALGHLHFEQGPQILDNSVVISAMMPYITSQFLVRKAGDRPQVVPEGSTNLAFIGQYAEVPDDVVFTVEYSVRTAWTAVAGLLHLDKQPPPMFKGRHDPKVLVEALATMHRR</sequence>
<dbReference type="GO" id="GO:0071949">
    <property type="term" value="F:FAD binding"/>
    <property type="evidence" value="ECO:0007669"/>
    <property type="project" value="InterPro"/>
</dbReference>
<dbReference type="GO" id="GO:0050151">
    <property type="term" value="F:oleate hydratase activity"/>
    <property type="evidence" value="ECO:0007669"/>
    <property type="project" value="UniProtKB-EC"/>
</dbReference>
<keyword evidence="2" id="KW-1185">Reference proteome</keyword>
<dbReference type="RefSeq" id="WP_111503298.1">
    <property type="nucleotide sequence ID" value="NZ_QKYN01000084.1"/>
</dbReference>
<keyword evidence="1" id="KW-0456">Lyase</keyword>
<gene>
    <name evidence="1" type="ORF">DN069_21590</name>
</gene>
<evidence type="ECO:0000313" key="2">
    <source>
        <dbReference type="Proteomes" id="UP000248889"/>
    </source>
</evidence>
<dbReference type="Pfam" id="PF06100">
    <property type="entry name" value="MCRA"/>
    <property type="match status" value="1"/>
</dbReference>
<dbReference type="Gene3D" id="3.30.9.80">
    <property type="match status" value="1"/>
</dbReference>
<dbReference type="OrthoDB" id="4540221at2"/>
<protein>
    <submittedName>
        <fullName evidence="1">Oleate hydratase</fullName>
        <ecNumber evidence="1">4.2.1.53</ecNumber>
    </submittedName>
</protein>
<dbReference type="EMBL" id="QKYN01000084">
    <property type="protein sequence ID" value="RAG83597.1"/>
    <property type="molecule type" value="Genomic_DNA"/>
</dbReference>
<organism evidence="1 2">
    <name type="scientific">Streptacidiphilus pinicola</name>
    <dbReference type="NCBI Taxonomy" id="2219663"/>
    <lineage>
        <taxon>Bacteria</taxon>
        <taxon>Bacillati</taxon>
        <taxon>Actinomycetota</taxon>
        <taxon>Actinomycetes</taxon>
        <taxon>Kitasatosporales</taxon>
        <taxon>Streptomycetaceae</taxon>
        <taxon>Streptacidiphilus</taxon>
    </lineage>
</organism>